<dbReference type="SUPFAM" id="SSF103088">
    <property type="entry name" value="OmpA-like"/>
    <property type="match status" value="1"/>
</dbReference>
<dbReference type="InterPro" id="IPR006690">
    <property type="entry name" value="OMPA-like_CS"/>
</dbReference>
<keyword evidence="3 11" id="KW-0732">Signal</keyword>
<dbReference type="InterPro" id="IPR050330">
    <property type="entry name" value="Bact_OuterMem_StrucFunc"/>
</dbReference>
<comment type="caution">
    <text evidence="13">The sequence shown here is derived from an EMBL/GenBank/DDBJ whole genome shotgun (WGS) entry which is preliminary data.</text>
</comment>
<evidence type="ECO:0000256" key="11">
    <source>
        <dbReference type="SAM" id="SignalP"/>
    </source>
</evidence>
<dbReference type="PRINTS" id="PR01021">
    <property type="entry name" value="OMPADOMAIN"/>
</dbReference>
<evidence type="ECO:0000256" key="7">
    <source>
        <dbReference type="ARBA" id="ARBA00023288"/>
    </source>
</evidence>
<dbReference type="Proteomes" id="UP000252357">
    <property type="component" value="Unassembled WGS sequence"/>
</dbReference>
<dbReference type="PANTHER" id="PTHR30329:SF21">
    <property type="entry name" value="LIPOPROTEIN YIAD-RELATED"/>
    <property type="match status" value="1"/>
</dbReference>
<evidence type="ECO:0000256" key="1">
    <source>
        <dbReference type="ARBA" id="ARBA00004442"/>
    </source>
</evidence>
<proteinExistence type="inferred from homology"/>
<feature type="signal peptide" evidence="11">
    <location>
        <begin position="1"/>
        <end position="20"/>
    </location>
</feature>
<evidence type="ECO:0000313" key="14">
    <source>
        <dbReference type="Proteomes" id="UP000252357"/>
    </source>
</evidence>
<dbReference type="EMBL" id="QPGB01000002">
    <property type="protein sequence ID" value="RCS58109.1"/>
    <property type="molecule type" value="Genomic_DNA"/>
</dbReference>
<name>A0A368L3F5_9BURK</name>
<dbReference type="CDD" id="cd07185">
    <property type="entry name" value="OmpA_C-like"/>
    <property type="match status" value="1"/>
</dbReference>
<dbReference type="OrthoDB" id="9809164at2"/>
<organism evidence="13 14">
    <name type="scientific">Parvibium lacunae</name>
    <dbReference type="NCBI Taxonomy" id="1888893"/>
    <lineage>
        <taxon>Bacteria</taxon>
        <taxon>Pseudomonadati</taxon>
        <taxon>Pseudomonadota</taxon>
        <taxon>Betaproteobacteria</taxon>
        <taxon>Burkholderiales</taxon>
        <taxon>Alcaligenaceae</taxon>
        <taxon>Parvibium</taxon>
    </lineage>
</organism>
<comment type="similarity">
    <text evidence="9">Belongs to the Pal lipoprotein family.</text>
</comment>
<keyword evidence="2 9" id="KW-0132">Cell division</keyword>
<evidence type="ECO:0000256" key="9">
    <source>
        <dbReference type="HAMAP-Rule" id="MF_02204"/>
    </source>
</evidence>
<evidence type="ECO:0000256" key="3">
    <source>
        <dbReference type="ARBA" id="ARBA00022729"/>
    </source>
</evidence>
<dbReference type="Gene3D" id="3.30.1330.60">
    <property type="entry name" value="OmpA-like domain"/>
    <property type="match status" value="1"/>
</dbReference>
<evidence type="ECO:0000256" key="6">
    <source>
        <dbReference type="ARBA" id="ARBA00023237"/>
    </source>
</evidence>
<dbReference type="InterPro" id="IPR006664">
    <property type="entry name" value="OMP_bac"/>
</dbReference>
<protein>
    <recommendedName>
        <fullName evidence="9">Peptidoglycan-associated protein</fullName>
    </recommendedName>
</protein>
<comment type="function">
    <text evidence="9">Part of the Tol-Pal system, which plays a role in outer membrane invagination during cell division and is important for maintaining outer membrane integrity.</text>
</comment>
<dbReference type="GO" id="GO:0051301">
    <property type="term" value="P:cell division"/>
    <property type="evidence" value="ECO:0007669"/>
    <property type="project" value="UniProtKB-UniRule"/>
</dbReference>
<evidence type="ECO:0000256" key="2">
    <source>
        <dbReference type="ARBA" id="ARBA00022618"/>
    </source>
</evidence>
<evidence type="ECO:0000256" key="10">
    <source>
        <dbReference type="PROSITE-ProRule" id="PRU00473"/>
    </source>
</evidence>
<keyword evidence="5" id="KW-0564">Palmitate</keyword>
<keyword evidence="6" id="KW-0998">Cell outer membrane</keyword>
<feature type="domain" description="OmpA-like" evidence="12">
    <location>
        <begin position="71"/>
        <end position="185"/>
    </location>
</feature>
<accession>A0A368L3F5</accession>
<keyword evidence="4 10" id="KW-0472">Membrane</keyword>
<dbReference type="Pfam" id="PF00691">
    <property type="entry name" value="OmpA"/>
    <property type="match status" value="1"/>
</dbReference>
<dbReference type="GO" id="GO:0009279">
    <property type="term" value="C:cell outer membrane"/>
    <property type="evidence" value="ECO:0007669"/>
    <property type="project" value="UniProtKB-SubCell"/>
</dbReference>
<feature type="chain" id="PRO_5016628511" description="Peptidoglycan-associated protein" evidence="11">
    <location>
        <begin position="21"/>
        <end position="185"/>
    </location>
</feature>
<sequence>MSTQFLRLGALVFAVSLLNACSSVKLDDKKAEVKDANVSTVNSSGANSGSSTGNANNNVVTVRANQDGGAKQPEGLLAKRSVYFEYDSYVIKDEFQAVIQAHAKNLTANKNAKVIIEGNADERGSREYNLALGQKRAEAVRKALAVLGVGDSQLEAISNGEEKPKATGSDEAAWAENRRADIVYK</sequence>
<dbReference type="HAMAP" id="MF_02204">
    <property type="entry name" value="Pal"/>
    <property type="match status" value="1"/>
</dbReference>
<comment type="subunit">
    <text evidence="9">The Tol-Pal system is composed of five core proteins: the inner membrane proteins TolA, TolQ and TolR, the periplasmic protein TolB and the outer membrane protein Pal. They form a network linking the inner and outer membranes and the peptidoglycan layer.</text>
</comment>
<dbReference type="NCBIfam" id="TIGR02802">
    <property type="entry name" value="Pal_lipo"/>
    <property type="match status" value="1"/>
</dbReference>
<dbReference type="InterPro" id="IPR014169">
    <property type="entry name" value="Pal_lipo_C"/>
</dbReference>
<dbReference type="InterPro" id="IPR036737">
    <property type="entry name" value="OmpA-like_sf"/>
</dbReference>
<dbReference type="InterPro" id="IPR039001">
    <property type="entry name" value="Pal"/>
</dbReference>
<keyword evidence="8 9" id="KW-0131">Cell cycle</keyword>
<dbReference type="PROSITE" id="PS01068">
    <property type="entry name" value="OMPA_1"/>
    <property type="match status" value="1"/>
</dbReference>
<evidence type="ECO:0000259" key="12">
    <source>
        <dbReference type="PROSITE" id="PS51123"/>
    </source>
</evidence>
<dbReference type="PANTHER" id="PTHR30329">
    <property type="entry name" value="STATOR ELEMENT OF FLAGELLAR MOTOR COMPLEX"/>
    <property type="match status" value="1"/>
</dbReference>
<evidence type="ECO:0000256" key="4">
    <source>
        <dbReference type="ARBA" id="ARBA00023136"/>
    </source>
</evidence>
<gene>
    <name evidence="9 13" type="primary">pal</name>
    <name evidence="13" type="ORF">DU000_04520</name>
</gene>
<keyword evidence="7 13" id="KW-0449">Lipoprotein</keyword>
<evidence type="ECO:0000256" key="8">
    <source>
        <dbReference type="ARBA" id="ARBA00023306"/>
    </source>
</evidence>
<evidence type="ECO:0000256" key="5">
    <source>
        <dbReference type="ARBA" id="ARBA00023139"/>
    </source>
</evidence>
<keyword evidence="14" id="KW-1185">Reference proteome</keyword>
<dbReference type="PROSITE" id="PS51123">
    <property type="entry name" value="OMPA_2"/>
    <property type="match status" value="1"/>
</dbReference>
<dbReference type="InterPro" id="IPR006665">
    <property type="entry name" value="OmpA-like"/>
</dbReference>
<dbReference type="AlphaFoldDB" id="A0A368L3F5"/>
<evidence type="ECO:0000313" key="13">
    <source>
        <dbReference type="EMBL" id="RCS58109.1"/>
    </source>
</evidence>
<reference evidence="13 14" key="1">
    <citation type="journal article" date="2018" name="Int. J. Syst. Evol. Microbiol.">
        <title>Parvibium lacunae gen. nov., sp. nov., a new member of the family Alcaligenaceae isolated from a freshwater pond.</title>
        <authorList>
            <person name="Chen W.M."/>
            <person name="Xie P.B."/>
            <person name="Hsu M.Y."/>
            <person name="Sheu S.Y."/>
        </authorList>
    </citation>
    <scope>NUCLEOTIDE SEQUENCE [LARGE SCALE GENOMIC DNA]</scope>
    <source>
        <strain evidence="13 14">KMB9</strain>
    </source>
</reference>
<dbReference type="RefSeq" id="WP_114402195.1">
    <property type="nucleotide sequence ID" value="NZ_QPGB01000002.1"/>
</dbReference>
<comment type="subcellular location">
    <subcellularLocation>
        <location evidence="1">Cell outer membrane</location>
    </subcellularLocation>
</comment>